<organism evidence="2 3">
    <name type="scientific">Pandoraea captiosa</name>
    <dbReference type="NCBI Taxonomy" id="2508302"/>
    <lineage>
        <taxon>Bacteria</taxon>
        <taxon>Pseudomonadati</taxon>
        <taxon>Pseudomonadota</taxon>
        <taxon>Betaproteobacteria</taxon>
        <taxon>Burkholderiales</taxon>
        <taxon>Burkholderiaceae</taxon>
        <taxon>Pandoraea</taxon>
    </lineage>
</organism>
<dbReference type="Gene3D" id="3.40.50.80">
    <property type="entry name" value="Nucleotide-binding domain of ferredoxin-NADP reductase (FNR) module"/>
    <property type="match status" value="1"/>
</dbReference>
<sequence length="173" mass="18720">MGPVGNGFSLPQDLRHLLLLARGVGLATLAPLAQAAIERGARVTAILSARNRSLVMSDAYLRAVGANVIVVTDEDGNSTPAHIEAILRSQHESAPFDRFATCGSNRLLLLLQKLGAQLGVRGEIALEQHMGCALGACYACVRPFRKTPHSDELSYRRVCWDGPVFDLQETVTW</sequence>
<evidence type="ECO:0000259" key="1">
    <source>
        <dbReference type="Pfam" id="PF10418"/>
    </source>
</evidence>
<dbReference type="RefSeq" id="WP_246190280.1">
    <property type="nucleotide sequence ID" value="NZ_CABPSQ010000006.1"/>
</dbReference>
<evidence type="ECO:0000313" key="3">
    <source>
        <dbReference type="Proteomes" id="UP000414136"/>
    </source>
</evidence>
<dbReference type="SUPFAM" id="SSF52343">
    <property type="entry name" value="Ferredoxin reductase-like, C-terminal NADP-linked domain"/>
    <property type="match status" value="1"/>
</dbReference>
<proteinExistence type="predicted"/>
<evidence type="ECO:0000313" key="2">
    <source>
        <dbReference type="EMBL" id="VVE69983.1"/>
    </source>
</evidence>
<dbReference type="InterPro" id="IPR039261">
    <property type="entry name" value="FNR_nucleotide-bd"/>
</dbReference>
<dbReference type="Gene3D" id="2.10.240.10">
    <property type="entry name" value="Dihydroorotate dehydrogenase, electron transfer subunit"/>
    <property type="match status" value="1"/>
</dbReference>
<dbReference type="Pfam" id="PF10418">
    <property type="entry name" value="DHODB_Fe-S_bind"/>
    <property type="match status" value="1"/>
</dbReference>
<dbReference type="Proteomes" id="UP000414136">
    <property type="component" value="Unassembled WGS sequence"/>
</dbReference>
<dbReference type="AlphaFoldDB" id="A0A5E5ABV1"/>
<dbReference type="InterPro" id="IPR037117">
    <property type="entry name" value="Dihydroorotate_DH_ele_sf"/>
</dbReference>
<dbReference type="InterPro" id="IPR050353">
    <property type="entry name" value="PyrK_electron_transfer"/>
</dbReference>
<dbReference type="PANTHER" id="PTHR43513">
    <property type="entry name" value="DIHYDROOROTATE DEHYDROGENASE B (NAD(+)), ELECTRON TRANSFER SUBUNIT"/>
    <property type="match status" value="1"/>
</dbReference>
<keyword evidence="3" id="KW-1185">Reference proteome</keyword>
<dbReference type="EMBL" id="CABPSQ010000006">
    <property type="protein sequence ID" value="VVE69983.1"/>
    <property type="molecule type" value="Genomic_DNA"/>
</dbReference>
<feature type="domain" description="Dihydroorotate dehydrogenase electron transfer subunit iron-sulphur cluster binding" evidence="1">
    <location>
        <begin position="127"/>
        <end position="169"/>
    </location>
</feature>
<protein>
    <submittedName>
        <fullName evidence="2">Oxidoreductase</fullName>
    </submittedName>
</protein>
<reference evidence="2 3" key="1">
    <citation type="submission" date="2019-08" db="EMBL/GenBank/DDBJ databases">
        <authorList>
            <person name="Peeters C."/>
        </authorList>
    </citation>
    <scope>NUCLEOTIDE SEQUENCE [LARGE SCALE GENOMIC DNA]</scope>
    <source>
        <strain evidence="2 3">LMG 31118</strain>
    </source>
</reference>
<accession>A0A5E5ABV1</accession>
<dbReference type="PANTHER" id="PTHR43513:SF3">
    <property type="entry name" value="DIHYDROOROTATE DEHYDROGENASE B (NAD(+)), ELECTRON TRANSFER SUBUNIT-RELATED"/>
    <property type="match status" value="1"/>
</dbReference>
<name>A0A5E5ABV1_9BURK</name>
<dbReference type="InterPro" id="IPR019480">
    <property type="entry name" value="Dihydroorotate_DH_Fe-S-bd"/>
</dbReference>
<gene>
    <name evidence="2" type="ORF">PCA31118_03382</name>
</gene>